<evidence type="ECO:0000256" key="1">
    <source>
        <dbReference type="ARBA" id="ARBA00004127"/>
    </source>
</evidence>
<evidence type="ECO:0000256" key="3">
    <source>
        <dbReference type="ARBA" id="ARBA00022448"/>
    </source>
</evidence>
<accession>A0A2H3JVL1</accession>
<dbReference type="InterPro" id="IPR036259">
    <property type="entry name" value="MFS_trans_sf"/>
</dbReference>
<evidence type="ECO:0000259" key="8">
    <source>
        <dbReference type="PROSITE" id="PS50850"/>
    </source>
</evidence>
<feature type="transmembrane region" description="Helical" evidence="7">
    <location>
        <begin position="73"/>
        <end position="99"/>
    </location>
</feature>
<dbReference type="OrthoDB" id="413079at2759"/>
<comment type="similarity">
    <text evidence="2">Belongs to the major facilitator superfamily.</text>
</comment>
<proteinExistence type="inferred from homology"/>
<keyword evidence="3" id="KW-0813">Transport</keyword>
<dbReference type="PANTHER" id="PTHR23514">
    <property type="entry name" value="BYPASS OF STOP CODON PROTEIN 6"/>
    <property type="match status" value="1"/>
</dbReference>
<feature type="transmembrane region" description="Helical" evidence="7">
    <location>
        <begin position="20"/>
        <end position="38"/>
    </location>
</feature>
<name>A0A2H3JVL1_WOLCO</name>
<feature type="transmembrane region" description="Helical" evidence="7">
    <location>
        <begin position="111"/>
        <end position="131"/>
    </location>
</feature>
<evidence type="ECO:0000256" key="2">
    <source>
        <dbReference type="ARBA" id="ARBA00008335"/>
    </source>
</evidence>
<dbReference type="InterPro" id="IPR051788">
    <property type="entry name" value="MFS_Transporter"/>
</dbReference>
<evidence type="ECO:0000256" key="5">
    <source>
        <dbReference type="ARBA" id="ARBA00022989"/>
    </source>
</evidence>
<feature type="transmembrane region" description="Helical" evidence="7">
    <location>
        <begin position="193"/>
        <end position="215"/>
    </location>
</feature>
<dbReference type="FunFam" id="1.20.1250.20:FF:000286">
    <property type="entry name" value="MFS efflux transporter"/>
    <property type="match status" value="1"/>
</dbReference>
<dbReference type="InterPro" id="IPR020846">
    <property type="entry name" value="MFS_dom"/>
</dbReference>
<evidence type="ECO:0000313" key="10">
    <source>
        <dbReference type="Proteomes" id="UP000218811"/>
    </source>
</evidence>
<feature type="transmembrane region" description="Helical" evidence="7">
    <location>
        <begin position="138"/>
        <end position="157"/>
    </location>
</feature>
<dbReference type="EMBL" id="KB468135">
    <property type="protein sequence ID" value="PCH42939.1"/>
    <property type="molecule type" value="Genomic_DNA"/>
</dbReference>
<dbReference type="OMA" id="IFNIANC"/>
<dbReference type="GO" id="GO:0012505">
    <property type="term" value="C:endomembrane system"/>
    <property type="evidence" value="ECO:0007669"/>
    <property type="project" value="UniProtKB-SubCell"/>
</dbReference>
<dbReference type="Proteomes" id="UP000218811">
    <property type="component" value="Unassembled WGS sequence"/>
</dbReference>
<feature type="domain" description="Major facilitator superfamily (MFS) profile" evidence="8">
    <location>
        <begin position="74"/>
        <end position="263"/>
    </location>
</feature>
<evidence type="ECO:0000256" key="7">
    <source>
        <dbReference type="SAM" id="Phobius"/>
    </source>
</evidence>
<protein>
    <submittedName>
        <fullName evidence="9">MFS general substrate transporter</fullName>
    </submittedName>
</protein>
<dbReference type="SUPFAM" id="SSF103473">
    <property type="entry name" value="MFS general substrate transporter"/>
    <property type="match status" value="1"/>
</dbReference>
<dbReference type="Gene3D" id="1.20.1250.20">
    <property type="entry name" value="MFS general substrate transporter like domains"/>
    <property type="match status" value="1"/>
</dbReference>
<keyword evidence="10" id="KW-1185">Reference proteome</keyword>
<evidence type="ECO:0000256" key="4">
    <source>
        <dbReference type="ARBA" id="ARBA00022692"/>
    </source>
</evidence>
<dbReference type="PROSITE" id="PS50850">
    <property type="entry name" value="MFS"/>
    <property type="match status" value="1"/>
</dbReference>
<feature type="transmembrane region" description="Helical" evidence="7">
    <location>
        <begin position="163"/>
        <end position="181"/>
    </location>
</feature>
<dbReference type="GO" id="GO:0022857">
    <property type="term" value="F:transmembrane transporter activity"/>
    <property type="evidence" value="ECO:0007669"/>
    <property type="project" value="InterPro"/>
</dbReference>
<evidence type="ECO:0000256" key="6">
    <source>
        <dbReference type="ARBA" id="ARBA00023136"/>
    </source>
</evidence>
<keyword evidence="6 7" id="KW-0472">Membrane</keyword>
<dbReference type="AlphaFoldDB" id="A0A2H3JVL1"/>
<dbReference type="GO" id="GO:0016020">
    <property type="term" value="C:membrane"/>
    <property type="evidence" value="ECO:0007669"/>
    <property type="project" value="TreeGrafter"/>
</dbReference>
<keyword evidence="5 7" id="KW-1133">Transmembrane helix</keyword>
<keyword evidence="4 7" id="KW-0812">Transmembrane</keyword>
<reference evidence="9 10" key="1">
    <citation type="journal article" date="2012" name="Science">
        <title>The Paleozoic origin of enzymatic lignin decomposition reconstructed from 31 fungal genomes.</title>
        <authorList>
            <person name="Floudas D."/>
            <person name="Binder M."/>
            <person name="Riley R."/>
            <person name="Barry K."/>
            <person name="Blanchette R.A."/>
            <person name="Henrissat B."/>
            <person name="Martinez A.T."/>
            <person name="Otillar R."/>
            <person name="Spatafora J.W."/>
            <person name="Yadav J.S."/>
            <person name="Aerts A."/>
            <person name="Benoit I."/>
            <person name="Boyd A."/>
            <person name="Carlson A."/>
            <person name="Copeland A."/>
            <person name="Coutinho P.M."/>
            <person name="de Vries R.P."/>
            <person name="Ferreira P."/>
            <person name="Findley K."/>
            <person name="Foster B."/>
            <person name="Gaskell J."/>
            <person name="Glotzer D."/>
            <person name="Gorecki P."/>
            <person name="Heitman J."/>
            <person name="Hesse C."/>
            <person name="Hori C."/>
            <person name="Igarashi K."/>
            <person name="Jurgens J.A."/>
            <person name="Kallen N."/>
            <person name="Kersten P."/>
            <person name="Kohler A."/>
            <person name="Kuees U."/>
            <person name="Kumar T.K.A."/>
            <person name="Kuo A."/>
            <person name="LaButti K."/>
            <person name="Larrondo L.F."/>
            <person name="Lindquist E."/>
            <person name="Ling A."/>
            <person name="Lombard V."/>
            <person name="Lucas S."/>
            <person name="Lundell T."/>
            <person name="Martin R."/>
            <person name="McLaughlin D.J."/>
            <person name="Morgenstern I."/>
            <person name="Morin E."/>
            <person name="Murat C."/>
            <person name="Nagy L.G."/>
            <person name="Nolan M."/>
            <person name="Ohm R.A."/>
            <person name="Patyshakuliyeva A."/>
            <person name="Rokas A."/>
            <person name="Ruiz-Duenas F.J."/>
            <person name="Sabat G."/>
            <person name="Salamov A."/>
            <person name="Samejima M."/>
            <person name="Schmutz J."/>
            <person name="Slot J.C."/>
            <person name="St John F."/>
            <person name="Stenlid J."/>
            <person name="Sun H."/>
            <person name="Sun S."/>
            <person name="Syed K."/>
            <person name="Tsang A."/>
            <person name="Wiebenga A."/>
            <person name="Young D."/>
            <person name="Pisabarro A."/>
            <person name="Eastwood D.C."/>
            <person name="Martin F."/>
            <person name="Cullen D."/>
            <person name="Grigoriev I.V."/>
            <person name="Hibbett D.S."/>
        </authorList>
    </citation>
    <scope>NUCLEOTIDE SEQUENCE [LARGE SCALE GENOMIC DNA]</scope>
    <source>
        <strain evidence="9 10">MD-104</strain>
    </source>
</reference>
<dbReference type="PANTHER" id="PTHR23514:SF3">
    <property type="entry name" value="BYPASS OF STOP CODON PROTEIN 6"/>
    <property type="match status" value="1"/>
</dbReference>
<gene>
    <name evidence="9" type="ORF">WOLCODRAFT_164115</name>
</gene>
<feature type="transmembrane region" description="Helical" evidence="7">
    <location>
        <begin position="235"/>
        <end position="255"/>
    </location>
</feature>
<sequence>MASPFVATQFVEFQRWSFSYLISLGIAVLNTLFLVFVLRFRTQDDCLAEIGQAPPEKISSNDSKYKQIFRLCAVNILAAFILIYVGVEVTIGGWIVTYIADVRAGGSSSGYILFGFFGGLMLGRIALLWLNKAVGERTILFIYILLAVGLELVMWLVPSLIGNAVAIAFVGLFLGPIYPIAMNHAGRILPQYLLTGCISWIAGFGQAGSALIPFLTGLLASREGIKSMQPMHVSAIKVILLVTMMGLMFGLWAIVPNHPRKID</sequence>
<organism evidence="9 10">
    <name type="scientific">Wolfiporia cocos (strain MD-104)</name>
    <name type="common">Brown rot fungus</name>
    <dbReference type="NCBI Taxonomy" id="742152"/>
    <lineage>
        <taxon>Eukaryota</taxon>
        <taxon>Fungi</taxon>
        <taxon>Dikarya</taxon>
        <taxon>Basidiomycota</taxon>
        <taxon>Agaricomycotina</taxon>
        <taxon>Agaricomycetes</taxon>
        <taxon>Polyporales</taxon>
        <taxon>Phaeolaceae</taxon>
        <taxon>Wolfiporia</taxon>
    </lineage>
</organism>
<dbReference type="STRING" id="742152.A0A2H3JVL1"/>
<comment type="subcellular location">
    <subcellularLocation>
        <location evidence="1">Endomembrane system</location>
        <topology evidence="1">Multi-pass membrane protein</topology>
    </subcellularLocation>
</comment>
<evidence type="ECO:0000313" key="9">
    <source>
        <dbReference type="EMBL" id="PCH42939.1"/>
    </source>
</evidence>